<dbReference type="GO" id="GO:0005634">
    <property type="term" value="C:nucleus"/>
    <property type="evidence" value="ECO:0007669"/>
    <property type="project" value="TreeGrafter"/>
</dbReference>
<organism evidence="4">
    <name type="scientific">marine sediment metagenome</name>
    <dbReference type="NCBI Taxonomy" id="412755"/>
    <lineage>
        <taxon>unclassified sequences</taxon>
        <taxon>metagenomes</taxon>
        <taxon>ecological metagenomes</taxon>
    </lineage>
</organism>
<protein>
    <recommendedName>
        <fullName evidence="3">Peptidase S74 domain-containing protein</fullName>
    </recommendedName>
</protein>
<evidence type="ECO:0000313" key="4">
    <source>
        <dbReference type="EMBL" id="KKN91747.1"/>
    </source>
</evidence>
<keyword evidence="1" id="KW-0175">Coiled coil</keyword>
<feature type="domain" description="Peptidase S74" evidence="3">
    <location>
        <begin position="532"/>
        <end position="629"/>
    </location>
</feature>
<reference evidence="4" key="1">
    <citation type="journal article" date="2015" name="Nature">
        <title>Complex archaea that bridge the gap between prokaryotes and eukaryotes.</title>
        <authorList>
            <person name="Spang A."/>
            <person name="Saw J.H."/>
            <person name="Jorgensen S.L."/>
            <person name="Zaremba-Niedzwiedzka K."/>
            <person name="Martijn J."/>
            <person name="Lind A.E."/>
            <person name="van Eijk R."/>
            <person name="Schleper C."/>
            <person name="Guy L."/>
            <person name="Ettema T.J."/>
        </authorList>
    </citation>
    <scope>NUCLEOTIDE SEQUENCE</scope>
</reference>
<dbReference type="InterPro" id="IPR036388">
    <property type="entry name" value="WH-like_DNA-bd_sf"/>
</dbReference>
<evidence type="ECO:0000256" key="1">
    <source>
        <dbReference type="SAM" id="Coils"/>
    </source>
</evidence>
<dbReference type="GO" id="GO:0003700">
    <property type="term" value="F:DNA-binding transcription factor activity"/>
    <property type="evidence" value="ECO:0007669"/>
    <property type="project" value="TreeGrafter"/>
</dbReference>
<dbReference type="PROSITE" id="PS51688">
    <property type="entry name" value="ICA"/>
    <property type="match status" value="1"/>
</dbReference>
<dbReference type="Pfam" id="PF13884">
    <property type="entry name" value="Peptidase_S74"/>
    <property type="match status" value="1"/>
</dbReference>
<keyword evidence="2" id="KW-1133">Transmembrane helix</keyword>
<dbReference type="InterPro" id="IPR030392">
    <property type="entry name" value="S74_ICA"/>
</dbReference>
<dbReference type="GO" id="GO:0045893">
    <property type="term" value="P:positive regulation of DNA-templated transcription"/>
    <property type="evidence" value="ECO:0007669"/>
    <property type="project" value="TreeGrafter"/>
</dbReference>
<dbReference type="GO" id="GO:0016540">
    <property type="term" value="P:protein autoprocessing"/>
    <property type="evidence" value="ECO:0007669"/>
    <property type="project" value="TreeGrafter"/>
</dbReference>
<dbReference type="InterPro" id="IPR051577">
    <property type="entry name" value="MRF-like"/>
</dbReference>
<dbReference type="AlphaFoldDB" id="A0A0F9UW71"/>
<feature type="transmembrane region" description="Helical" evidence="2">
    <location>
        <begin position="30"/>
        <end position="49"/>
    </location>
</feature>
<comment type="caution">
    <text evidence="4">The sequence shown here is derived from an EMBL/GenBank/DDBJ whole genome shotgun (WGS) entry which is preliminary data.</text>
</comment>
<evidence type="ECO:0000256" key="2">
    <source>
        <dbReference type="SAM" id="Phobius"/>
    </source>
</evidence>
<proteinExistence type="predicted"/>
<dbReference type="GO" id="GO:0043565">
    <property type="term" value="F:sequence-specific DNA binding"/>
    <property type="evidence" value="ECO:0007669"/>
    <property type="project" value="TreeGrafter"/>
</dbReference>
<keyword evidence="2" id="KW-0812">Transmembrane</keyword>
<evidence type="ECO:0000259" key="3">
    <source>
        <dbReference type="PROSITE" id="PS51688"/>
    </source>
</evidence>
<dbReference type="PANTHER" id="PTHR13029:SF18">
    <property type="entry name" value="MYELIN REGULATORY FACTOR HOMOLOG 1"/>
    <property type="match status" value="1"/>
</dbReference>
<dbReference type="GO" id="GO:0005789">
    <property type="term" value="C:endoplasmic reticulum membrane"/>
    <property type="evidence" value="ECO:0007669"/>
    <property type="project" value="TreeGrafter"/>
</dbReference>
<sequence>MTLATLLSFSKRIRYLDDNKNNMAKINYKAITLTLGLIAFSFLFVWYVFAQWTEPTAVPPGDNVPAPLNVGGVTQYKSGALGVGGLFTTDSATYLATLGGNVGIGTTLPRERLQLGSLFVYHDGGDKALGFNAYWDTADGRWEYLTNSSAGVALWYYGPAGWPFRLRVAPGGTAGEPISDLISALTISPEGNVSIGLDFFSMNEARLFVVKDYTCCGDTAPFIIAGETDRDKRLQLGFDTTNNYGWIRAVNTSSGILEPLVLAPDGGNVGIGTTSPASKLSVSTGRGTSGGITLLDSGDADNIRAKIRTSNSGHGILELFDADENRGVFLRALGSSQFISPIFRVVDFVSPSPSFSIVGISNTSPGGRIWQFLSFGETSGHAGKFSIQDANSGGYRLTIDTSGNVGIGTRSPSTRLDVSGVTTASGFTTTSGNAPGFVAYRANIPNNGYSFFSSYIGTDANPIFRIMGWGGLEWGPGGATAPDTNLFRSTANVLRTNDSLIVDGNVGIGTTSPGYKLDVSGSAHASSFPVSSDVRFKTNVDQITNVLDKLDKIQGVSFDWNELYKSLGRSTGHREIGLIAQEVETVFPELVTTWGEENYKAVDYSRMTAVLVEAIKELKAENEMLEQRIEALEEK</sequence>
<accession>A0A0F9UW71</accession>
<dbReference type="PANTHER" id="PTHR13029">
    <property type="match status" value="1"/>
</dbReference>
<name>A0A0F9UW71_9ZZZZ</name>
<keyword evidence="2" id="KW-0472">Membrane</keyword>
<dbReference type="Gene3D" id="1.10.10.10">
    <property type="entry name" value="Winged helix-like DNA-binding domain superfamily/Winged helix DNA-binding domain"/>
    <property type="match status" value="1"/>
</dbReference>
<feature type="coiled-coil region" evidence="1">
    <location>
        <begin position="608"/>
        <end position="635"/>
    </location>
</feature>
<dbReference type="EMBL" id="LAZR01000100">
    <property type="protein sequence ID" value="KKN91747.1"/>
    <property type="molecule type" value="Genomic_DNA"/>
</dbReference>
<gene>
    <name evidence="4" type="ORF">LCGC14_0214150</name>
</gene>